<dbReference type="Proteomes" id="UP001162162">
    <property type="component" value="Unassembled WGS sequence"/>
</dbReference>
<name>A0AAV8YZE7_9CUCU</name>
<dbReference type="InterPro" id="IPR001314">
    <property type="entry name" value="Peptidase_S1A"/>
</dbReference>
<evidence type="ECO:0000313" key="8">
    <source>
        <dbReference type="EMBL" id="KAJ8957062.1"/>
    </source>
</evidence>
<dbReference type="PANTHER" id="PTHR24276:SF91">
    <property type="entry name" value="AT26814P-RELATED"/>
    <property type="match status" value="1"/>
</dbReference>
<dbReference type="PANTHER" id="PTHR24276">
    <property type="entry name" value="POLYSERASE-RELATED"/>
    <property type="match status" value="1"/>
</dbReference>
<evidence type="ECO:0000256" key="3">
    <source>
        <dbReference type="ARBA" id="ARBA00022801"/>
    </source>
</evidence>
<keyword evidence="2 6" id="KW-0645">Protease</keyword>
<protein>
    <recommendedName>
        <fullName evidence="7">Peptidase S1 domain-containing protein</fullName>
    </recommendedName>
</protein>
<dbReference type="Gene3D" id="2.40.10.10">
    <property type="entry name" value="Trypsin-like serine proteases"/>
    <property type="match status" value="1"/>
</dbReference>
<evidence type="ECO:0000313" key="9">
    <source>
        <dbReference type="Proteomes" id="UP001162162"/>
    </source>
</evidence>
<keyword evidence="4 6" id="KW-0720">Serine protease</keyword>
<comment type="caution">
    <text evidence="8">The sequence shown here is derived from an EMBL/GenBank/DDBJ whole genome shotgun (WGS) entry which is preliminary data.</text>
</comment>
<evidence type="ECO:0000256" key="2">
    <source>
        <dbReference type="ARBA" id="ARBA00022670"/>
    </source>
</evidence>
<evidence type="ECO:0000256" key="1">
    <source>
        <dbReference type="ARBA" id="ARBA00007664"/>
    </source>
</evidence>
<dbReference type="InterPro" id="IPR009003">
    <property type="entry name" value="Peptidase_S1_PA"/>
</dbReference>
<keyword evidence="9" id="KW-1185">Reference proteome</keyword>
<keyword evidence="5" id="KW-1015">Disulfide bond</keyword>
<dbReference type="InterPro" id="IPR033116">
    <property type="entry name" value="TRYPSIN_SER"/>
</dbReference>
<evidence type="ECO:0000256" key="4">
    <source>
        <dbReference type="ARBA" id="ARBA00022825"/>
    </source>
</evidence>
<dbReference type="Pfam" id="PF00089">
    <property type="entry name" value="Trypsin"/>
    <property type="match status" value="1"/>
</dbReference>
<dbReference type="PROSITE" id="PS50240">
    <property type="entry name" value="TRYPSIN_DOM"/>
    <property type="match status" value="1"/>
</dbReference>
<dbReference type="InterPro" id="IPR018114">
    <property type="entry name" value="TRYPSIN_HIS"/>
</dbReference>
<dbReference type="AlphaFoldDB" id="A0AAV8YZE7"/>
<dbReference type="SMART" id="SM00020">
    <property type="entry name" value="Tryp_SPc"/>
    <property type="match status" value="1"/>
</dbReference>
<dbReference type="InterPro" id="IPR001254">
    <property type="entry name" value="Trypsin_dom"/>
</dbReference>
<dbReference type="InterPro" id="IPR043504">
    <property type="entry name" value="Peptidase_S1_PA_chymotrypsin"/>
</dbReference>
<dbReference type="PROSITE" id="PS00135">
    <property type="entry name" value="TRYPSIN_SER"/>
    <property type="match status" value="1"/>
</dbReference>
<reference evidence="8" key="1">
    <citation type="journal article" date="2023" name="Insect Mol. Biol.">
        <title>Genome sequencing provides insights into the evolution of gene families encoding plant cell wall-degrading enzymes in longhorned beetles.</title>
        <authorList>
            <person name="Shin N.R."/>
            <person name="Okamura Y."/>
            <person name="Kirsch R."/>
            <person name="Pauchet Y."/>
        </authorList>
    </citation>
    <scope>NUCLEOTIDE SEQUENCE</scope>
    <source>
        <strain evidence="8">AMC_N1</strain>
    </source>
</reference>
<dbReference type="FunFam" id="2.40.10.10:FF:000005">
    <property type="entry name" value="Serine protease 37"/>
    <property type="match status" value="1"/>
</dbReference>
<dbReference type="EMBL" id="JAPWTK010000025">
    <property type="protein sequence ID" value="KAJ8957062.1"/>
    <property type="molecule type" value="Genomic_DNA"/>
</dbReference>
<dbReference type="InterPro" id="IPR050430">
    <property type="entry name" value="Peptidase_S1"/>
</dbReference>
<dbReference type="GO" id="GO:0004252">
    <property type="term" value="F:serine-type endopeptidase activity"/>
    <property type="evidence" value="ECO:0007669"/>
    <property type="project" value="InterPro"/>
</dbReference>
<dbReference type="PROSITE" id="PS00134">
    <property type="entry name" value="TRYPSIN_HIS"/>
    <property type="match status" value="1"/>
</dbReference>
<sequence length="270" mass="29212">MMMLSNLKESAATKWVSLSQHVSPSPSNRIIGGDEATPHEFPFMVGLLINGNAFCGGTLISENYVLTAAHCGVVISRVTVILGAHNVSAEEDTQNRIAGASVLVHEEYNSTSFQNDVALIKLSEPATLNENIQLAKLPARADADEKYVDDTTTGIGWGLFEDVFQPTINDISSTLRYVNVSVLLLSDCGEYYNDYVNNMLFVTENNVCTSGYKNRGTCNGDSGGPLIHDGTQIGIVSIGTQLCEVCSPSIYTNVGRYLDWIEDNSDVVIS</sequence>
<evidence type="ECO:0000256" key="5">
    <source>
        <dbReference type="ARBA" id="ARBA00023157"/>
    </source>
</evidence>
<accession>A0AAV8YZE7</accession>
<feature type="domain" description="Peptidase S1" evidence="7">
    <location>
        <begin position="30"/>
        <end position="266"/>
    </location>
</feature>
<proteinExistence type="inferred from homology"/>
<dbReference type="PRINTS" id="PR00722">
    <property type="entry name" value="CHYMOTRYPSIN"/>
</dbReference>
<evidence type="ECO:0000256" key="6">
    <source>
        <dbReference type="RuleBase" id="RU363034"/>
    </source>
</evidence>
<dbReference type="CDD" id="cd00190">
    <property type="entry name" value="Tryp_SPc"/>
    <property type="match status" value="1"/>
</dbReference>
<evidence type="ECO:0000259" key="7">
    <source>
        <dbReference type="PROSITE" id="PS50240"/>
    </source>
</evidence>
<dbReference type="SUPFAM" id="SSF50494">
    <property type="entry name" value="Trypsin-like serine proteases"/>
    <property type="match status" value="1"/>
</dbReference>
<dbReference type="GO" id="GO:0006508">
    <property type="term" value="P:proteolysis"/>
    <property type="evidence" value="ECO:0007669"/>
    <property type="project" value="UniProtKB-KW"/>
</dbReference>
<organism evidence="8 9">
    <name type="scientific">Aromia moschata</name>
    <dbReference type="NCBI Taxonomy" id="1265417"/>
    <lineage>
        <taxon>Eukaryota</taxon>
        <taxon>Metazoa</taxon>
        <taxon>Ecdysozoa</taxon>
        <taxon>Arthropoda</taxon>
        <taxon>Hexapoda</taxon>
        <taxon>Insecta</taxon>
        <taxon>Pterygota</taxon>
        <taxon>Neoptera</taxon>
        <taxon>Endopterygota</taxon>
        <taxon>Coleoptera</taxon>
        <taxon>Polyphaga</taxon>
        <taxon>Cucujiformia</taxon>
        <taxon>Chrysomeloidea</taxon>
        <taxon>Cerambycidae</taxon>
        <taxon>Cerambycinae</taxon>
        <taxon>Callichromatini</taxon>
        <taxon>Aromia</taxon>
    </lineage>
</organism>
<keyword evidence="3 6" id="KW-0378">Hydrolase</keyword>
<gene>
    <name evidence="8" type="ORF">NQ318_007274</name>
</gene>
<comment type="similarity">
    <text evidence="1">Belongs to the peptidase S1 family.</text>
</comment>